<dbReference type="AlphaFoldDB" id="A0A444W4Y6"/>
<organism evidence="1 2">
    <name type="scientific">Flavobacterium anhuiense</name>
    <dbReference type="NCBI Taxonomy" id="459526"/>
    <lineage>
        <taxon>Bacteria</taxon>
        <taxon>Pseudomonadati</taxon>
        <taxon>Bacteroidota</taxon>
        <taxon>Flavobacteriia</taxon>
        <taxon>Flavobacteriales</taxon>
        <taxon>Flavobacteriaceae</taxon>
        <taxon>Flavobacterium</taxon>
    </lineage>
</organism>
<gene>
    <name evidence="1" type="ORF">NU08_0376</name>
</gene>
<sequence length="41" mass="5183">MRNYFAQWNFCSVFKKYYLFYFLSKDFKTTTQLFCAVKKEF</sequence>
<accession>A0A444W4Y6</accession>
<reference evidence="1 2" key="1">
    <citation type="submission" date="2014-12" db="EMBL/GenBank/DDBJ databases">
        <title>Genome sequence of Flavobacterium anhuiense RCM74.</title>
        <authorList>
            <person name="Kim J.F."/>
            <person name="Song J.Y."/>
            <person name="Kwak M.-J."/>
            <person name="Lee S.-W."/>
        </authorList>
    </citation>
    <scope>NUCLEOTIDE SEQUENCE [LARGE SCALE GENOMIC DNA]</scope>
    <source>
        <strain evidence="1 2">RCM74</strain>
    </source>
</reference>
<proteinExistence type="predicted"/>
<dbReference type="EMBL" id="JUIV01000001">
    <property type="protein sequence ID" value="RYJ40939.1"/>
    <property type="molecule type" value="Genomic_DNA"/>
</dbReference>
<comment type="caution">
    <text evidence="1">The sequence shown here is derived from an EMBL/GenBank/DDBJ whole genome shotgun (WGS) entry which is preliminary data.</text>
</comment>
<dbReference type="Proteomes" id="UP000290433">
    <property type="component" value="Unassembled WGS sequence"/>
</dbReference>
<name>A0A444W4Y6_9FLAO</name>
<evidence type="ECO:0000313" key="1">
    <source>
        <dbReference type="EMBL" id="RYJ40939.1"/>
    </source>
</evidence>
<evidence type="ECO:0000313" key="2">
    <source>
        <dbReference type="Proteomes" id="UP000290433"/>
    </source>
</evidence>
<protein>
    <submittedName>
        <fullName evidence="1">Uncharacterized protein</fullName>
    </submittedName>
</protein>